<dbReference type="SUPFAM" id="SSF54786">
    <property type="entry name" value="YcfA/nrd intein domain"/>
    <property type="match status" value="1"/>
</dbReference>
<accession>A3IH47</accession>
<name>A3IH47_9CHRO</name>
<keyword evidence="9" id="KW-1185">Reference proteome</keyword>
<proteinExistence type="inferred from homology"/>
<comment type="similarity">
    <text evidence="1">Belongs to the HicA mRNA interferase family.</text>
</comment>
<reference evidence="8 9" key="1">
    <citation type="submission" date="2007-03" db="EMBL/GenBank/DDBJ databases">
        <authorList>
            <person name="Stal L."/>
            <person name="Ferriera S."/>
            <person name="Johnson J."/>
            <person name="Kravitz S."/>
            <person name="Beeson K."/>
            <person name="Sutton G."/>
            <person name="Rogers Y.-H."/>
            <person name="Friedman R."/>
            <person name="Frazier M."/>
            <person name="Venter J.C."/>
        </authorList>
    </citation>
    <scope>NUCLEOTIDE SEQUENCE [LARGE SCALE GENOMIC DNA]</scope>
    <source>
        <strain evidence="8 9">CCY0110</strain>
    </source>
</reference>
<evidence type="ECO:0008006" key="10">
    <source>
        <dbReference type="Google" id="ProtNLM"/>
    </source>
</evidence>
<evidence type="ECO:0000256" key="5">
    <source>
        <dbReference type="ARBA" id="ARBA00022801"/>
    </source>
</evidence>
<evidence type="ECO:0000256" key="6">
    <source>
        <dbReference type="ARBA" id="ARBA00022884"/>
    </source>
</evidence>
<evidence type="ECO:0000313" key="8">
    <source>
        <dbReference type="EMBL" id="EAZ94289.1"/>
    </source>
</evidence>
<evidence type="ECO:0000256" key="7">
    <source>
        <dbReference type="ARBA" id="ARBA00023016"/>
    </source>
</evidence>
<comment type="caution">
    <text evidence="8">The sequence shown here is derived from an EMBL/GenBank/DDBJ whole genome shotgun (WGS) entry which is preliminary data.</text>
</comment>
<keyword evidence="4" id="KW-0255">Endonuclease</keyword>
<evidence type="ECO:0000256" key="3">
    <source>
        <dbReference type="ARBA" id="ARBA00022722"/>
    </source>
</evidence>
<keyword evidence="3" id="KW-0540">Nuclease</keyword>
<dbReference type="AlphaFoldDB" id="A3IH47"/>
<dbReference type="EMBL" id="AAXW01000001">
    <property type="protein sequence ID" value="EAZ94289.1"/>
    <property type="molecule type" value="Genomic_DNA"/>
</dbReference>
<dbReference type="GO" id="GO:0016787">
    <property type="term" value="F:hydrolase activity"/>
    <property type="evidence" value="ECO:0007669"/>
    <property type="project" value="UniProtKB-KW"/>
</dbReference>
<evidence type="ECO:0000256" key="1">
    <source>
        <dbReference type="ARBA" id="ARBA00006620"/>
    </source>
</evidence>
<dbReference type="GO" id="GO:0003729">
    <property type="term" value="F:mRNA binding"/>
    <property type="evidence" value="ECO:0007669"/>
    <property type="project" value="InterPro"/>
</dbReference>
<gene>
    <name evidence="8" type="ORF">CY0110_10452</name>
</gene>
<dbReference type="Pfam" id="PF07927">
    <property type="entry name" value="HicA_toxin"/>
    <property type="match status" value="1"/>
</dbReference>
<keyword evidence="6" id="KW-0694">RNA-binding</keyword>
<keyword evidence="5" id="KW-0378">Hydrolase</keyword>
<keyword evidence="2" id="KW-1277">Toxin-antitoxin system</keyword>
<evidence type="ECO:0000313" key="9">
    <source>
        <dbReference type="Proteomes" id="UP000003781"/>
    </source>
</evidence>
<evidence type="ECO:0000256" key="2">
    <source>
        <dbReference type="ARBA" id="ARBA00022649"/>
    </source>
</evidence>
<dbReference type="InterPro" id="IPR038570">
    <property type="entry name" value="HicA_sf"/>
</dbReference>
<protein>
    <recommendedName>
        <fullName evidence="10">YcfA-like protein</fullName>
    </recommendedName>
</protein>
<dbReference type="InterPro" id="IPR012933">
    <property type="entry name" value="HicA_mRNA_interferase"/>
</dbReference>
<organism evidence="8 9">
    <name type="scientific">Crocosphaera chwakensis CCY0110</name>
    <dbReference type="NCBI Taxonomy" id="391612"/>
    <lineage>
        <taxon>Bacteria</taxon>
        <taxon>Bacillati</taxon>
        <taxon>Cyanobacteriota</taxon>
        <taxon>Cyanophyceae</taxon>
        <taxon>Oscillatoriophycideae</taxon>
        <taxon>Chroococcales</taxon>
        <taxon>Aphanothecaceae</taxon>
        <taxon>Crocosphaera</taxon>
        <taxon>Crocosphaera chwakensis</taxon>
    </lineage>
</organism>
<dbReference type="eggNOG" id="ENOG5033JS7">
    <property type="taxonomic scope" value="Bacteria"/>
</dbReference>
<evidence type="ECO:0000256" key="4">
    <source>
        <dbReference type="ARBA" id="ARBA00022759"/>
    </source>
</evidence>
<dbReference type="GO" id="GO:0004519">
    <property type="term" value="F:endonuclease activity"/>
    <property type="evidence" value="ECO:0007669"/>
    <property type="project" value="UniProtKB-KW"/>
</dbReference>
<keyword evidence="7" id="KW-0346">Stress response</keyword>
<dbReference type="Gene3D" id="3.30.920.30">
    <property type="entry name" value="Hypothetical protein"/>
    <property type="match status" value="1"/>
</dbReference>
<sequence>MKKLWLTNKAKMSENQSMKGNEFIKKIKKLAKKQGIKAYVDKKRGKGSHVTLYFGERLTIVRNPSQELKTGTVKAMLKQLGLEEDDII</sequence>
<dbReference type="Proteomes" id="UP000003781">
    <property type="component" value="Unassembled WGS sequence"/>
</dbReference>